<evidence type="ECO:0000259" key="1">
    <source>
        <dbReference type="Pfam" id="PF00535"/>
    </source>
</evidence>
<dbReference type="PANTHER" id="PTHR22916">
    <property type="entry name" value="GLYCOSYLTRANSFERASE"/>
    <property type="match status" value="1"/>
</dbReference>
<evidence type="ECO:0000313" key="3">
    <source>
        <dbReference type="Proteomes" id="UP001143304"/>
    </source>
</evidence>
<dbReference type="InterPro" id="IPR001173">
    <property type="entry name" value="Glyco_trans_2-like"/>
</dbReference>
<organism evidence="2 3">
    <name type="scientific">Candidatus Marimicrobium litorale</name>
    <dbReference type="NCBI Taxonomy" id="2518991"/>
    <lineage>
        <taxon>Bacteria</taxon>
        <taxon>Pseudomonadati</taxon>
        <taxon>Pseudomonadota</taxon>
        <taxon>Gammaproteobacteria</taxon>
        <taxon>Cellvibrionales</taxon>
        <taxon>Halieaceae</taxon>
        <taxon>Marimicrobium</taxon>
    </lineage>
</organism>
<dbReference type="Proteomes" id="UP001143304">
    <property type="component" value="Unassembled WGS sequence"/>
</dbReference>
<comment type="caution">
    <text evidence="2">The sequence shown here is derived from an EMBL/GenBank/DDBJ whole genome shotgun (WGS) entry which is preliminary data.</text>
</comment>
<name>A0ABT3T537_9GAMM</name>
<accession>A0ABT3T537</accession>
<dbReference type="EMBL" id="SHNO01000001">
    <property type="protein sequence ID" value="MCX2977398.1"/>
    <property type="molecule type" value="Genomic_DNA"/>
</dbReference>
<dbReference type="SUPFAM" id="SSF53448">
    <property type="entry name" value="Nucleotide-diphospho-sugar transferases"/>
    <property type="match status" value="1"/>
</dbReference>
<sequence>MSFLHLSEPEDTHTLVYELLLFIAISVWVHKENMISRTQNQITNGWNETETIAVSVVCTTYNHELYVREALEGFLMQETDFPFEIIIHDDASTDKTGEIIQEYVFKYPEIIRPIFQSVNQYSKGGFKPLVYAAGFAKGKYVALCEGDDYWIAPEKLQTQVDLLEKNTEIDFAFHSALTRAESVIHDTHRWDYGRDRKFSLHEVIMSSRSFAPTCSYFFRRESLTRLPDWFFTMALVGDYYLEIFGSQRGGAIYTYKAMSVYRAESIGSWTERNIGNVARVEELTAAFFKTIPHFAEYLNCSVDVFSARRAEKHIELCLLYLGEQNFSEFRRHIDASFEQHADLSPRQRYIYRLRRLPRLLRFLIQSRAKLKSSL</sequence>
<proteinExistence type="predicted"/>
<feature type="domain" description="Glycosyltransferase 2-like" evidence="1">
    <location>
        <begin position="55"/>
        <end position="222"/>
    </location>
</feature>
<keyword evidence="3" id="KW-1185">Reference proteome</keyword>
<dbReference type="Gene3D" id="3.90.550.10">
    <property type="entry name" value="Spore Coat Polysaccharide Biosynthesis Protein SpsA, Chain A"/>
    <property type="match status" value="1"/>
</dbReference>
<dbReference type="Pfam" id="PF00535">
    <property type="entry name" value="Glycos_transf_2"/>
    <property type="match status" value="1"/>
</dbReference>
<protein>
    <submittedName>
        <fullName evidence="2">Glycosyltransferase</fullName>
    </submittedName>
</protein>
<reference evidence="2" key="1">
    <citation type="submission" date="2019-02" db="EMBL/GenBank/DDBJ databases">
        <authorList>
            <person name="Li S.-H."/>
        </authorList>
    </citation>
    <scope>NUCLEOTIDE SEQUENCE</scope>
    <source>
        <strain evidence="2">IMCC11814</strain>
    </source>
</reference>
<dbReference type="PANTHER" id="PTHR22916:SF3">
    <property type="entry name" value="UDP-GLCNAC:BETAGAL BETA-1,3-N-ACETYLGLUCOSAMINYLTRANSFERASE-LIKE PROTEIN 1"/>
    <property type="match status" value="1"/>
</dbReference>
<evidence type="ECO:0000313" key="2">
    <source>
        <dbReference type="EMBL" id="MCX2977398.1"/>
    </source>
</evidence>
<dbReference type="InterPro" id="IPR029044">
    <property type="entry name" value="Nucleotide-diphossugar_trans"/>
</dbReference>
<gene>
    <name evidence="2" type="ORF">EYC82_08530</name>
</gene>